<evidence type="ECO:0000256" key="7">
    <source>
        <dbReference type="ARBA" id="ARBA00034754"/>
    </source>
</evidence>
<keyword evidence="6" id="KW-0239">DNA-directed DNA polymerase</keyword>
<dbReference type="PANTHER" id="PTHR34388:SF1">
    <property type="entry name" value="DNA POLYMERASE III SUBUNIT DELTA"/>
    <property type="match status" value="1"/>
</dbReference>
<evidence type="ECO:0000259" key="10">
    <source>
        <dbReference type="Pfam" id="PF21694"/>
    </source>
</evidence>
<evidence type="ECO:0000256" key="6">
    <source>
        <dbReference type="ARBA" id="ARBA00022932"/>
    </source>
</evidence>
<evidence type="ECO:0000313" key="12">
    <source>
        <dbReference type="Proteomes" id="UP000245535"/>
    </source>
</evidence>
<accession>A0A315ZZM6</accession>
<evidence type="ECO:0000313" key="11">
    <source>
        <dbReference type="EMBL" id="PWJ42827.1"/>
    </source>
</evidence>
<dbReference type="InterPro" id="IPR005790">
    <property type="entry name" value="DNA_polIII_delta"/>
</dbReference>
<dbReference type="Gene3D" id="1.20.272.10">
    <property type="match status" value="1"/>
</dbReference>
<sequence>MAKTPDAVIKELKAKTFAPVYFLQGDEPFYIDEISRLIEENALTPSEKSFNQTILYGKDISMNQLLESARRFPMMAQRQVIILKEAQEMPDFGRKTAQEQLVNYIKQPVPTTILVFVYKHKKINKNTSLWKTMDKKVVLVDSKKIYDNKLPTWVKSYVKNLGHSIKDKPATLIAEHIGNDLTRISNEINKMMINYPDDAVEITESMISKHIGISREYNVFELQAALGKRDVLKANQIINFFASDPKSNPVIPIISMLFSYFSKVLLVHHNAGQTKEEAAKLLGVSPYFVADYFTAARNYPLPKTVQIIDVLHQADLQSKGVDSSIAENQILKELIYKIMH</sequence>
<feature type="domain" description="DNA polymerase III delta subunit-like C-terminal" evidence="10">
    <location>
        <begin position="216"/>
        <end position="320"/>
    </location>
</feature>
<evidence type="ECO:0000256" key="8">
    <source>
        <dbReference type="ARBA" id="ARBA00049244"/>
    </source>
</evidence>
<name>A0A315ZZM6_SEDFL</name>
<dbReference type="InterPro" id="IPR008921">
    <property type="entry name" value="DNA_pol3_clamp-load_cplx_C"/>
</dbReference>
<evidence type="ECO:0000256" key="4">
    <source>
        <dbReference type="ARBA" id="ARBA00022695"/>
    </source>
</evidence>
<dbReference type="InterPro" id="IPR027417">
    <property type="entry name" value="P-loop_NTPase"/>
</dbReference>
<dbReference type="InterPro" id="IPR048466">
    <property type="entry name" value="DNA_pol3_delta-like_C"/>
</dbReference>
<dbReference type="Gene3D" id="3.40.50.300">
    <property type="entry name" value="P-loop containing nucleotide triphosphate hydrolases"/>
    <property type="match status" value="1"/>
</dbReference>
<dbReference type="GO" id="GO:0003677">
    <property type="term" value="F:DNA binding"/>
    <property type="evidence" value="ECO:0007669"/>
    <property type="project" value="InterPro"/>
</dbReference>
<feature type="domain" description="DNA polymerase III delta N-terminal" evidence="9">
    <location>
        <begin position="21"/>
        <end position="141"/>
    </location>
</feature>
<evidence type="ECO:0000256" key="2">
    <source>
        <dbReference type="ARBA" id="ARBA00017703"/>
    </source>
</evidence>
<organism evidence="11 12">
    <name type="scientific">Sediminitomix flava</name>
    <dbReference type="NCBI Taxonomy" id="379075"/>
    <lineage>
        <taxon>Bacteria</taxon>
        <taxon>Pseudomonadati</taxon>
        <taxon>Bacteroidota</taxon>
        <taxon>Cytophagia</taxon>
        <taxon>Cytophagales</taxon>
        <taxon>Flammeovirgaceae</taxon>
        <taxon>Sediminitomix</taxon>
    </lineage>
</organism>
<dbReference type="GO" id="GO:0009360">
    <property type="term" value="C:DNA polymerase III complex"/>
    <property type="evidence" value="ECO:0007669"/>
    <property type="project" value="InterPro"/>
</dbReference>
<protein>
    <recommendedName>
        <fullName evidence="2">DNA polymerase III subunit delta</fullName>
        <ecNumber evidence="1">2.7.7.7</ecNumber>
    </recommendedName>
</protein>
<dbReference type="GO" id="GO:0003887">
    <property type="term" value="F:DNA-directed DNA polymerase activity"/>
    <property type="evidence" value="ECO:0007669"/>
    <property type="project" value="UniProtKB-KW"/>
</dbReference>
<proteinExistence type="inferred from homology"/>
<dbReference type="Proteomes" id="UP000245535">
    <property type="component" value="Unassembled WGS sequence"/>
</dbReference>
<keyword evidence="12" id="KW-1185">Reference proteome</keyword>
<dbReference type="OrthoDB" id="1172326at2"/>
<reference evidence="11 12" key="1">
    <citation type="submission" date="2018-03" db="EMBL/GenBank/DDBJ databases">
        <title>Genomic Encyclopedia of Archaeal and Bacterial Type Strains, Phase II (KMG-II): from individual species to whole genera.</title>
        <authorList>
            <person name="Goeker M."/>
        </authorList>
    </citation>
    <scope>NUCLEOTIDE SEQUENCE [LARGE SCALE GENOMIC DNA]</scope>
    <source>
        <strain evidence="11 12">DSM 28229</strain>
    </source>
</reference>
<dbReference type="GO" id="GO:0006261">
    <property type="term" value="P:DNA-templated DNA replication"/>
    <property type="evidence" value="ECO:0007669"/>
    <property type="project" value="TreeGrafter"/>
</dbReference>
<evidence type="ECO:0000256" key="5">
    <source>
        <dbReference type="ARBA" id="ARBA00022705"/>
    </source>
</evidence>
<dbReference type="SUPFAM" id="SSF52540">
    <property type="entry name" value="P-loop containing nucleoside triphosphate hydrolases"/>
    <property type="match status" value="1"/>
</dbReference>
<gene>
    <name evidence="11" type="ORF">BC781_102373</name>
</gene>
<dbReference type="Pfam" id="PF21694">
    <property type="entry name" value="DNA_pol3_delta_C"/>
    <property type="match status" value="1"/>
</dbReference>
<dbReference type="Pfam" id="PF06144">
    <property type="entry name" value="DNA_pol3_delta"/>
    <property type="match status" value="1"/>
</dbReference>
<dbReference type="Gene3D" id="1.10.8.60">
    <property type="match status" value="1"/>
</dbReference>
<keyword evidence="4" id="KW-0548">Nucleotidyltransferase</keyword>
<dbReference type="RefSeq" id="WP_109616950.1">
    <property type="nucleotide sequence ID" value="NZ_QGDO01000002.1"/>
</dbReference>
<dbReference type="InterPro" id="IPR010372">
    <property type="entry name" value="DNA_pol3_delta_N"/>
</dbReference>
<dbReference type="PANTHER" id="PTHR34388">
    <property type="entry name" value="DNA POLYMERASE III SUBUNIT DELTA"/>
    <property type="match status" value="1"/>
</dbReference>
<keyword evidence="5" id="KW-0235">DNA replication</keyword>
<comment type="catalytic activity">
    <reaction evidence="8">
        <text>DNA(n) + a 2'-deoxyribonucleoside 5'-triphosphate = DNA(n+1) + diphosphate</text>
        <dbReference type="Rhea" id="RHEA:22508"/>
        <dbReference type="Rhea" id="RHEA-COMP:17339"/>
        <dbReference type="Rhea" id="RHEA-COMP:17340"/>
        <dbReference type="ChEBI" id="CHEBI:33019"/>
        <dbReference type="ChEBI" id="CHEBI:61560"/>
        <dbReference type="ChEBI" id="CHEBI:173112"/>
        <dbReference type="EC" id="2.7.7.7"/>
    </reaction>
</comment>
<dbReference type="SUPFAM" id="SSF48019">
    <property type="entry name" value="post-AAA+ oligomerization domain-like"/>
    <property type="match status" value="1"/>
</dbReference>
<evidence type="ECO:0000259" key="9">
    <source>
        <dbReference type="Pfam" id="PF06144"/>
    </source>
</evidence>
<evidence type="ECO:0000256" key="1">
    <source>
        <dbReference type="ARBA" id="ARBA00012417"/>
    </source>
</evidence>
<comment type="similarity">
    <text evidence="7">Belongs to the DNA polymerase HolA subunit family.</text>
</comment>
<dbReference type="EMBL" id="QGDO01000002">
    <property type="protein sequence ID" value="PWJ42827.1"/>
    <property type="molecule type" value="Genomic_DNA"/>
</dbReference>
<dbReference type="EC" id="2.7.7.7" evidence="1"/>
<comment type="caution">
    <text evidence="11">The sequence shown here is derived from an EMBL/GenBank/DDBJ whole genome shotgun (WGS) entry which is preliminary data.</text>
</comment>
<dbReference type="NCBIfam" id="TIGR01128">
    <property type="entry name" value="holA"/>
    <property type="match status" value="1"/>
</dbReference>
<dbReference type="AlphaFoldDB" id="A0A315ZZM6"/>
<evidence type="ECO:0000256" key="3">
    <source>
        <dbReference type="ARBA" id="ARBA00022679"/>
    </source>
</evidence>
<keyword evidence="3" id="KW-0808">Transferase</keyword>